<sequence>MNAARLAAASAATAEQEASERRTAARTLLGHPLLTSRRHPEELALVRRHAMALKTTFSRVLGYHLIVESSFARLVKAPLSPDGPQRVARRGDGPAFTPQTYALFALACAALLAPGIGEFVLISSLVDQLRADAAAAEVTLQDSPAENRRLAHALGLLIEWGVLSETDGSVQAWAERKEEGVLAVHRSLLPHLLARPLRDAASLQALWAVPEEPAEPRRSLRRRLVENPLVRREDLSDGERDVLSRERSELTRLLDEHFGLTLEVRAEGVLAYDTDGALSDVEFPGPGTVRQAALLLCDALIDLGRPAAGVSAQLADGDTSGMLVAWSTVADEVTHLTERHHRAWSGALVADPGQLQAEVIALLESLSLARGTPEGLLVHAAVARYRPAPHTAEPSRATRRLHDLSAPAADAQTGLFDAGPAREVR</sequence>
<dbReference type="EMBL" id="FNVU01000023">
    <property type="protein sequence ID" value="SEG91064.1"/>
    <property type="molecule type" value="Genomic_DNA"/>
</dbReference>
<protein>
    <submittedName>
        <fullName evidence="2">TIGR02678 family protein</fullName>
    </submittedName>
</protein>
<dbReference type="Proteomes" id="UP000236754">
    <property type="component" value="Unassembled WGS sequence"/>
</dbReference>
<name>A0A1H6DJ34_9ACTN</name>
<feature type="compositionally biased region" description="Low complexity" evidence="1">
    <location>
        <begin position="1"/>
        <end position="16"/>
    </location>
</feature>
<dbReference type="EMBL" id="FNVU01000016">
    <property type="protein sequence ID" value="SEG85258.1"/>
    <property type="molecule type" value="Genomic_DNA"/>
</dbReference>
<dbReference type="RefSeq" id="WP_200823444.1">
    <property type="nucleotide sequence ID" value="NZ_FNVU01000016.1"/>
</dbReference>
<evidence type="ECO:0000313" key="3">
    <source>
        <dbReference type="EMBL" id="SEG91064.1"/>
    </source>
</evidence>
<keyword evidence="4" id="KW-1185">Reference proteome</keyword>
<proteinExistence type="predicted"/>
<reference evidence="2 4" key="1">
    <citation type="submission" date="2016-10" db="EMBL/GenBank/DDBJ databases">
        <authorList>
            <person name="de Groot N.N."/>
        </authorList>
    </citation>
    <scope>NUCLEOTIDE SEQUENCE [LARGE SCALE GENOMIC DNA]</scope>
    <source>
        <strain evidence="2 4">CGMCC 4.2023</strain>
    </source>
</reference>
<gene>
    <name evidence="2" type="ORF">SAMN05216223_11619</name>
    <name evidence="3" type="ORF">SAMN05216223_12319</name>
</gene>
<organism evidence="2 4">
    <name type="scientific">Actinacidiphila yanglinensis</name>
    <dbReference type="NCBI Taxonomy" id="310779"/>
    <lineage>
        <taxon>Bacteria</taxon>
        <taxon>Bacillati</taxon>
        <taxon>Actinomycetota</taxon>
        <taxon>Actinomycetes</taxon>
        <taxon>Kitasatosporales</taxon>
        <taxon>Streptomycetaceae</taxon>
        <taxon>Actinacidiphila</taxon>
    </lineage>
</organism>
<dbReference type="Pfam" id="PF09661">
    <property type="entry name" value="DUF2398"/>
    <property type="match status" value="1"/>
</dbReference>
<evidence type="ECO:0000256" key="1">
    <source>
        <dbReference type="SAM" id="MobiDB-lite"/>
    </source>
</evidence>
<evidence type="ECO:0000313" key="2">
    <source>
        <dbReference type="EMBL" id="SEG85258.1"/>
    </source>
</evidence>
<dbReference type="AlphaFoldDB" id="A0A1H6DJ34"/>
<dbReference type="InterPro" id="IPR013494">
    <property type="entry name" value="CHP02678"/>
</dbReference>
<accession>A0A1H6DJ34</accession>
<evidence type="ECO:0000313" key="4">
    <source>
        <dbReference type="Proteomes" id="UP000236754"/>
    </source>
</evidence>
<feature type="region of interest" description="Disordered" evidence="1">
    <location>
        <begin position="1"/>
        <end position="22"/>
    </location>
</feature>
<dbReference type="NCBIfam" id="TIGR02678">
    <property type="entry name" value="TIGR02678 family protein"/>
    <property type="match status" value="1"/>
</dbReference>